<dbReference type="Pfam" id="PF08442">
    <property type="entry name" value="ATP-grasp_2"/>
    <property type="match status" value="1"/>
</dbReference>
<dbReference type="PANTHER" id="PTHR11117">
    <property type="entry name" value="SUCCINYL-COA LIGASE SUBUNIT ALPHA"/>
    <property type="match status" value="1"/>
</dbReference>
<evidence type="ECO:0000256" key="1">
    <source>
        <dbReference type="ARBA" id="ARBA00005064"/>
    </source>
</evidence>
<evidence type="ECO:0000313" key="6">
    <source>
        <dbReference type="Proteomes" id="UP001498421"/>
    </source>
</evidence>
<dbReference type="InterPro" id="IPR005811">
    <property type="entry name" value="SUCC_ACL_C"/>
</dbReference>
<keyword evidence="3" id="KW-0547">Nucleotide-binding</keyword>
<dbReference type="InterPro" id="IPR017866">
    <property type="entry name" value="Succ-CoA_synthase_bsu_CS"/>
</dbReference>
<dbReference type="InterPro" id="IPR017440">
    <property type="entry name" value="Cit_synth/succinyl-CoA_lig_AS"/>
</dbReference>
<dbReference type="PROSITE" id="PS01217">
    <property type="entry name" value="SUCCINYL_COA_LIG_3"/>
    <property type="match status" value="1"/>
</dbReference>
<dbReference type="InterPro" id="IPR036291">
    <property type="entry name" value="NAD(P)-bd_dom_sf"/>
</dbReference>
<organism evidence="5 6">
    <name type="scientific">Neonectria magnoliae</name>
    <dbReference type="NCBI Taxonomy" id="2732573"/>
    <lineage>
        <taxon>Eukaryota</taxon>
        <taxon>Fungi</taxon>
        <taxon>Dikarya</taxon>
        <taxon>Ascomycota</taxon>
        <taxon>Pezizomycotina</taxon>
        <taxon>Sordariomycetes</taxon>
        <taxon>Hypocreomycetidae</taxon>
        <taxon>Hypocreales</taxon>
        <taxon>Nectriaceae</taxon>
        <taxon>Neonectria</taxon>
    </lineage>
</organism>
<dbReference type="InterPro" id="IPR013815">
    <property type="entry name" value="ATP_grasp_subdomain_1"/>
</dbReference>
<dbReference type="InterPro" id="IPR033847">
    <property type="entry name" value="Citrt_syn/SCS-alpha_CS"/>
</dbReference>
<dbReference type="SUPFAM" id="SSF52210">
    <property type="entry name" value="Succinyl-CoA synthetase domains"/>
    <property type="match status" value="2"/>
</dbReference>
<dbReference type="InterPro" id="IPR003781">
    <property type="entry name" value="CoA-bd"/>
</dbReference>
<accession>A0ABR1IGM5</accession>
<dbReference type="SMART" id="SM00881">
    <property type="entry name" value="CoA_binding"/>
    <property type="match status" value="1"/>
</dbReference>
<dbReference type="PROSITE" id="PS00399">
    <property type="entry name" value="SUCCINYL_COA_LIG_2"/>
    <property type="match status" value="1"/>
</dbReference>
<dbReference type="PROSITE" id="PS01216">
    <property type="entry name" value="SUCCINYL_COA_LIG_1"/>
    <property type="match status" value="1"/>
</dbReference>
<dbReference type="SUPFAM" id="SSF56059">
    <property type="entry name" value="Glutathione synthetase ATP-binding domain-like"/>
    <property type="match status" value="1"/>
</dbReference>
<dbReference type="Gene3D" id="3.30.1490.20">
    <property type="entry name" value="ATP-grasp fold, A domain"/>
    <property type="match status" value="1"/>
</dbReference>
<keyword evidence="6" id="KW-1185">Reference proteome</keyword>
<dbReference type="Proteomes" id="UP001498421">
    <property type="component" value="Unassembled WGS sequence"/>
</dbReference>
<dbReference type="InterPro" id="IPR013650">
    <property type="entry name" value="ATP-grasp_succ-CoA_synth-type"/>
</dbReference>
<gene>
    <name evidence="5" type="ORF">QQZ08_001561</name>
</gene>
<dbReference type="Gene3D" id="3.40.50.720">
    <property type="entry name" value="NAD(P)-binding Rossmann-like Domain"/>
    <property type="match status" value="1"/>
</dbReference>
<reference evidence="5 6" key="1">
    <citation type="journal article" date="2025" name="Microbiol. Resour. Announc.">
        <title>Draft genome sequences for Neonectria magnoliae and Neonectria punicea, canker pathogens of Liriodendron tulipifera and Acer saccharum in West Virginia.</title>
        <authorList>
            <person name="Petronek H.M."/>
            <person name="Kasson M.T."/>
            <person name="Metheny A.M."/>
            <person name="Stauder C.M."/>
            <person name="Lovett B."/>
            <person name="Lynch S.C."/>
            <person name="Garnas J.R."/>
            <person name="Kasson L.R."/>
            <person name="Stajich J.E."/>
        </authorList>
    </citation>
    <scope>NUCLEOTIDE SEQUENCE [LARGE SCALE GENOMIC DNA]</scope>
    <source>
        <strain evidence="5 6">NRRL 64651</strain>
    </source>
</reference>
<comment type="caution">
    <text evidence="5">The sequence shown here is derived from an EMBL/GenBank/DDBJ whole genome shotgun (WGS) entry which is preliminary data.</text>
</comment>
<evidence type="ECO:0000256" key="3">
    <source>
        <dbReference type="ARBA" id="ARBA00022741"/>
    </source>
</evidence>
<evidence type="ECO:0000259" key="4">
    <source>
        <dbReference type="SMART" id="SM00881"/>
    </source>
</evidence>
<comment type="pathway">
    <text evidence="1">Carbohydrate metabolism; tricarboxylic acid cycle; succinate from succinyl-CoA (ligase route): step 1/1.</text>
</comment>
<dbReference type="Pfam" id="PF02629">
    <property type="entry name" value="CoA_binding"/>
    <property type="match status" value="1"/>
</dbReference>
<feature type="domain" description="CoA-binding" evidence="4">
    <location>
        <begin position="41"/>
        <end position="137"/>
    </location>
</feature>
<dbReference type="Gene3D" id="3.30.470.20">
    <property type="entry name" value="ATP-grasp fold, B domain"/>
    <property type="match status" value="1"/>
</dbReference>
<keyword evidence="2" id="KW-0808">Transferase</keyword>
<sequence>MVFRGLNPSSLKHVARFRAARSFSVAASLRGTYDDTIVNLDISKNTRVIYQGFTGRAATANAQETIAYGTNIVGGVSPGKGGQTHLGLPVFNTVQEAMDQVKPHASCLFVPAQHAARAITEAIEAEVPLVVSVAEHIPVHDMLRVQEVLRTQSRTRLVGPNCPGIIAPEQCRVGFMPYKQYAKGCVGIVSKSGTLSYEAVGSTTAARLGQSIVVGMGGDILPGTTLADGLKLFFNHEDTKGIILIGEIGGEAELRAAELIREYRKSSPNPKPIVAMVAGQTAPQGRTMGHAGAIRFSGDVSAAAKAKALEDAGAVVAGVPVPRGILAQSISEVKDAIRGFNGPCFIKPQILKANQSQGQLGSQIATNLGEGAEFASRILGPQVHSDRPESGCPVTKLYVEEPIQFDKSWQLFMTVDRENYRPVIKIRPRTIEKSLQTQGPSEPPATFHFSLTEGITPALTKAIAIELRLSDQELQNLEPIIQRLYTIFAEKEATSLHIDSLVRRSTDGQLLCLDSDFTFDDAAESRQAAIFALRDYGQEISEEVEAEKHGLVYVRMDGDIGNVVNGAGLAMATNDAISLYGGRSANFLDGGGKATKDTMLQAFGIILRDERVKAILVNTYGGLTRCDMIAASVIAAASELGPLRVPVVVRLQGTNSAEGLRLLEEADLGLHVEADFGEAARKVVEVARQE</sequence>
<dbReference type="SUPFAM" id="SSF51735">
    <property type="entry name" value="NAD(P)-binding Rossmann-fold domains"/>
    <property type="match status" value="1"/>
</dbReference>
<dbReference type="Gene3D" id="3.40.50.261">
    <property type="entry name" value="Succinyl-CoA synthetase domains"/>
    <property type="match status" value="2"/>
</dbReference>
<dbReference type="Pfam" id="PF00549">
    <property type="entry name" value="Ligase_CoA"/>
    <property type="match status" value="2"/>
</dbReference>
<dbReference type="EMBL" id="JAZAVK010000008">
    <property type="protein sequence ID" value="KAK7431942.1"/>
    <property type="molecule type" value="Genomic_DNA"/>
</dbReference>
<protein>
    <recommendedName>
        <fullName evidence="4">CoA-binding domain-containing protein</fullName>
    </recommendedName>
</protein>
<name>A0ABR1IGM5_9HYPO</name>
<dbReference type="InterPro" id="IPR016102">
    <property type="entry name" value="Succinyl-CoA_synth-like"/>
</dbReference>
<evidence type="ECO:0000256" key="2">
    <source>
        <dbReference type="ARBA" id="ARBA00022679"/>
    </source>
</evidence>
<evidence type="ECO:0000313" key="5">
    <source>
        <dbReference type="EMBL" id="KAK7431942.1"/>
    </source>
</evidence>
<proteinExistence type="predicted"/>
<dbReference type="PANTHER" id="PTHR11117:SF6">
    <property type="entry name" value="SYNTHETASE SUBUNIT ALPHA, PUTATIVE (AFU_ORTHOLOGUE AFUA_1G10830)-RELATED"/>
    <property type="match status" value="1"/>
</dbReference>
<dbReference type="PRINTS" id="PR01798">
    <property type="entry name" value="SCOASYNTHASE"/>
</dbReference>